<evidence type="ECO:0000256" key="1">
    <source>
        <dbReference type="SAM" id="Phobius"/>
    </source>
</evidence>
<sequence length="55" mass="5555">MTPLQACLVLLAHVLLACALNGTRGEAPAVLSAWGALAALLGFASSLGAALRRRP</sequence>
<accession>A0ABT4AF43</accession>
<keyword evidence="1" id="KW-1133">Transmembrane helix</keyword>
<reference evidence="2 3" key="1">
    <citation type="submission" date="2022-11" db="EMBL/GenBank/DDBJ databases">
        <title>Minimal conservation of predation-associated metabolite biosynthetic gene clusters underscores biosynthetic potential of Myxococcota including descriptions for ten novel species: Archangium lansinium sp. nov., Myxococcus landrumus sp. nov., Nannocystis bai.</title>
        <authorList>
            <person name="Ahearne A."/>
            <person name="Stevens C."/>
            <person name="Phillips K."/>
        </authorList>
    </citation>
    <scope>NUCLEOTIDE SEQUENCE [LARGE SCALE GENOMIC DNA]</scope>
    <source>
        <strain evidence="2 3">MIWBW</strain>
    </source>
</reference>
<dbReference type="EMBL" id="JAPNKA010000001">
    <property type="protein sequence ID" value="MCY1080312.1"/>
    <property type="molecule type" value="Genomic_DNA"/>
</dbReference>
<evidence type="ECO:0008006" key="4">
    <source>
        <dbReference type="Google" id="ProtNLM"/>
    </source>
</evidence>
<keyword evidence="3" id="KW-1185">Reference proteome</keyword>
<protein>
    <recommendedName>
        <fullName evidence="4">Lipoprotein</fullName>
    </recommendedName>
</protein>
<name>A0ABT4AF43_9BACT</name>
<evidence type="ECO:0000313" key="3">
    <source>
        <dbReference type="Proteomes" id="UP001207654"/>
    </source>
</evidence>
<organism evidence="2 3">
    <name type="scientific">Archangium lansingense</name>
    <dbReference type="NCBI Taxonomy" id="2995310"/>
    <lineage>
        <taxon>Bacteria</taxon>
        <taxon>Pseudomonadati</taxon>
        <taxon>Myxococcota</taxon>
        <taxon>Myxococcia</taxon>
        <taxon>Myxococcales</taxon>
        <taxon>Cystobacterineae</taxon>
        <taxon>Archangiaceae</taxon>
        <taxon>Archangium</taxon>
    </lineage>
</organism>
<dbReference type="RefSeq" id="WP_267538983.1">
    <property type="nucleotide sequence ID" value="NZ_JAPNKA010000001.1"/>
</dbReference>
<gene>
    <name evidence="2" type="ORF">OV287_38255</name>
</gene>
<keyword evidence="1" id="KW-0472">Membrane</keyword>
<keyword evidence="1" id="KW-0812">Transmembrane</keyword>
<feature type="transmembrane region" description="Helical" evidence="1">
    <location>
        <begin position="29"/>
        <end position="51"/>
    </location>
</feature>
<proteinExistence type="predicted"/>
<evidence type="ECO:0000313" key="2">
    <source>
        <dbReference type="EMBL" id="MCY1080312.1"/>
    </source>
</evidence>
<dbReference type="Proteomes" id="UP001207654">
    <property type="component" value="Unassembled WGS sequence"/>
</dbReference>
<comment type="caution">
    <text evidence="2">The sequence shown here is derived from an EMBL/GenBank/DDBJ whole genome shotgun (WGS) entry which is preliminary data.</text>
</comment>